<dbReference type="Gene3D" id="3.40.50.1820">
    <property type="entry name" value="alpha/beta hydrolase"/>
    <property type="match status" value="1"/>
</dbReference>
<dbReference type="InterPro" id="IPR029058">
    <property type="entry name" value="AB_hydrolase_fold"/>
</dbReference>
<dbReference type="KEGG" id="mspg:F6B93_04165"/>
<evidence type="ECO:0000256" key="1">
    <source>
        <dbReference type="ARBA" id="ARBA00022729"/>
    </source>
</evidence>
<dbReference type="PANTHER" id="PTHR43037:SF1">
    <property type="entry name" value="BLL1128 PROTEIN"/>
    <property type="match status" value="1"/>
</dbReference>
<dbReference type="GO" id="GO:0005576">
    <property type="term" value="C:extracellular region"/>
    <property type="evidence" value="ECO:0007669"/>
    <property type="project" value="InterPro"/>
</dbReference>
<dbReference type="InterPro" id="IPR050955">
    <property type="entry name" value="Plant_Biomass_Hydrol_Est"/>
</dbReference>
<dbReference type="GO" id="GO:0016787">
    <property type="term" value="F:hydrolase activity"/>
    <property type="evidence" value="ECO:0007669"/>
    <property type="project" value="UniProtKB-KW"/>
</dbReference>
<organism evidence="4 5">
    <name type="scientific">Mycobacterium spongiae</name>
    <dbReference type="NCBI Taxonomy" id="886343"/>
    <lineage>
        <taxon>Bacteria</taxon>
        <taxon>Bacillati</taxon>
        <taxon>Actinomycetota</taxon>
        <taxon>Actinomycetes</taxon>
        <taxon>Mycobacteriales</taxon>
        <taxon>Mycobacteriaceae</taxon>
        <taxon>Mycobacterium</taxon>
    </lineage>
</organism>
<evidence type="ECO:0000256" key="2">
    <source>
        <dbReference type="ARBA" id="ARBA00022801"/>
    </source>
</evidence>
<feature type="transmembrane region" description="Helical" evidence="3">
    <location>
        <begin position="25"/>
        <end position="45"/>
    </location>
</feature>
<keyword evidence="2" id="KW-0378">Hydrolase</keyword>
<reference evidence="4" key="1">
    <citation type="submission" date="2019-12" db="EMBL/GenBank/DDBJ databases">
        <title>Mycobacterium spongiae sp. nov.</title>
        <authorList>
            <person name="Stinear T."/>
        </authorList>
    </citation>
    <scope>NUCLEOTIDE SEQUENCE</scope>
    <source>
        <strain evidence="4">FSD4b-SM</strain>
    </source>
</reference>
<dbReference type="EMBL" id="CP046600">
    <property type="protein sequence ID" value="QUR66388.1"/>
    <property type="molecule type" value="Genomic_DNA"/>
</dbReference>
<dbReference type="PANTHER" id="PTHR43037">
    <property type="entry name" value="UNNAMED PRODUCT-RELATED"/>
    <property type="match status" value="1"/>
</dbReference>
<evidence type="ECO:0000313" key="5">
    <source>
        <dbReference type="Proteomes" id="UP000682202"/>
    </source>
</evidence>
<name>A0A975PW74_9MYCO</name>
<dbReference type="Pfam" id="PF10503">
    <property type="entry name" value="Esterase_PHB"/>
    <property type="match status" value="1"/>
</dbReference>
<evidence type="ECO:0000313" key="4">
    <source>
        <dbReference type="EMBL" id="QUR66388.1"/>
    </source>
</evidence>
<keyword evidence="3" id="KW-0812">Transmembrane</keyword>
<gene>
    <name evidence="4" type="ORF">F6B93_04165</name>
</gene>
<dbReference type="RefSeq" id="WP_211697872.1">
    <property type="nucleotide sequence ID" value="NZ_CP046600.1"/>
</dbReference>
<accession>A0A975PW74</accession>
<proteinExistence type="predicted"/>
<evidence type="ECO:0000256" key="3">
    <source>
        <dbReference type="SAM" id="Phobius"/>
    </source>
</evidence>
<protein>
    <submittedName>
        <fullName evidence="4">Polyhydroxybutyrate depolymerase</fullName>
    </submittedName>
</protein>
<keyword evidence="3" id="KW-1133">Transmembrane helix</keyword>
<keyword evidence="1" id="KW-0732">Signal</keyword>
<dbReference type="AlphaFoldDB" id="A0A975PW74"/>
<dbReference type="InterPro" id="IPR010126">
    <property type="entry name" value="Esterase_phb"/>
</dbReference>
<keyword evidence="3" id="KW-0472">Membrane</keyword>
<dbReference type="Proteomes" id="UP000682202">
    <property type="component" value="Chromosome"/>
</dbReference>
<dbReference type="SUPFAM" id="SSF53474">
    <property type="entry name" value="alpha/beta-Hydrolases"/>
    <property type="match status" value="1"/>
</dbReference>
<sequence length="307" mass="32167">MTSPFCEKRPAADLSVTRRPARHRVGASLGVFVALLGLLSGAILGCSPRTPPMGFGNGTSIHTISVGGVDRTYRLYKPVGLPPSAPLVVMLHGGFGNAAQAERSYGWNELADSEKFVVAYPDGLYRAWNTNGGGCCGRAAREGVDDLGYLVAAVADIADNVSIDPTKVYATGMSNGAIMSYTLACNTGIFAGIGPVAGTQLDPCHAPHSVSVMHIHGTNDPRVYYTGEPGSGFAHIDGPPVPALNAFWRNVDRCSPPVATTDGLVTTSRATCPDNRSVALVTVDGAGHQWPSFATQMLWQFFSANSG</sequence>
<keyword evidence="5" id="KW-1185">Reference proteome</keyword>